<gene>
    <name evidence="3" type="ORF">BC739_008055</name>
</gene>
<evidence type="ECO:0000256" key="1">
    <source>
        <dbReference type="ARBA" id="ARBA00010617"/>
    </source>
</evidence>
<dbReference type="PRINTS" id="PR00359">
    <property type="entry name" value="BP450"/>
</dbReference>
<dbReference type="GO" id="GO:0004497">
    <property type="term" value="F:monooxygenase activity"/>
    <property type="evidence" value="ECO:0007669"/>
    <property type="project" value="UniProtKB-KW"/>
</dbReference>
<dbReference type="InterPro" id="IPR002397">
    <property type="entry name" value="Cyt_P450_B"/>
</dbReference>
<reference evidence="3 4" key="1">
    <citation type="submission" date="2020-08" db="EMBL/GenBank/DDBJ databases">
        <title>Genomic Encyclopedia of Archaeal and Bacterial Type Strains, Phase II (KMG-II): from individual species to whole genera.</title>
        <authorList>
            <person name="Goeker M."/>
        </authorList>
    </citation>
    <scope>NUCLEOTIDE SEQUENCE [LARGE SCALE GENOMIC DNA]</scope>
    <source>
        <strain evidence="3 4">DSM 43850</strain>
    </source>
</reference>
<evidence type="ECO:0000256" key="2">
    <source>
        <dbReference type="RuleBase" id="RU000461"/>
    </source>
</evidence>
<name>A0ABR6BV63_9PSEU</name>
<evidence type="ECO:0000313" key="3">
    <source>
        <dbReference type="EMBL" id="MBA8930808.1"/>
    </source>
</evidence>
<keyword evidence="2" id="KW-0479">Metal-binding</keyword>
<dbReference type="PANTHER" id="PTHR46696">
    <property type="entry name" value="P450, PUTATIVE (EUROFUNG)-RELATED"/>
    <property type="match status" value="1"/>
</dbReference>
<dbReference type="PROSITE" id="PS00086">
    <property type="entry name" value="CYTOCHROME_P450"/>
    <property type="match status" value="1"/>
</dbReference>
<sequence>MSTNTSTVTTEVPDYPFSVARALKVDPVYSRLRAGSSLTRIRLPYGTGVVWLASTYADVKAVLGDPRFSMAAATKPDTPRSTPWPMNSDGLMGKDGQEHARLRRLIGKAFTLRRVEALRPRIRGVVENCCDAMVVHGAPADLVNLLALPVPVTVICELLGVPVEDRSVFRAFAEAAVSSTKFSPEEVGKLHAESERYMAELVRRRRRAPAEDLLSALAQTEDNQDLLSEKELVEMGLGLLVAGHETTANQIGNFVYTLLSHPGLYQALCEDPSRIPQVVEELLRWVPLSASGGHVRVATEDVRLPGGLVRAGEAVFAQLASANRDESVFEEPSRIDFDRPRGQHVSFGHGPHACPGAHLARLELQVTLEVLVTRFPGLRIAVPENELDWRTGVLLRGLETFPVQW</sequence>
<proteinExistence type="inferred from homology"/>
<dbReference type="Pfam" id="PF00067">
    <property type="entry name" value="p450"/>
    <property type="match status" value="1"/>
</dbReference>
<keyword evidence="2" id="KW-0349">Heme</keyword>
<comment type="caution">
    <text evidence="3">The sequence shown here is derived from an EMBL/GenBank/DDBJ whole genome shotgun (WGS) entry which is preliminary data.</text>
</comment>
<dbReference type="InterPro" id="IPR017972">
    <property type="entry name" value="Cyt_P450_CS"/>
</dbReference>
<evidence type="ECO:0000313" key="4">
    <source>
        <dbReference type="Proteomes" id="UP000517916"/>
    </source>
</evidence>
<dbReference type="InterPro" id="IPR001128">
    <property type="entry name" value="Cyt_P450"/>
</dbReference>
<dbReference type="RefSeq" id="WP_236650289.1">
    <property type="nucleotide sequence ID" value="NZ_BAAABQ010000018.1"/>
</dbReference>
<dbReference type="PRINTS" id="PR00385">
    <property type="entry name" value="P450"/>
</dbReference>
<dbReference type="InterPro" id="IPR036396">
    <property type="entry name" value="Cyt_P450_sf"/>
</dbReference>
<dbReference type="SUPFAM" id="SSF48264">
    <property type="entry name" value="Cytochrome P450"/>
    <property type="match status" value="1"/>
</dbReference>
<dbReference type="EMBL" id="JACJID010000007">
    <property type="protein sequence ID" value="MBA8930808.1"/>
    <property type="molecule type" value="Genomic_DNA"/>
</dbReference>
<comment type="similarity">
    <text evidence="1 2">Belongs to the cytochrome P450 family.</text>
</comment>
<accession>A0ABR6BV63</accession>
<dbReference type="Gene3D" id="1.10.630.10">
    <property type="entry name" value="Cytochrome P450"/>
    <property type="match status" value="1"/>
</dbReference>
<dbReference type="Proteomes" id="UP000517916">
    <property type="component" value="Unassembled WGS sequence"/>
</dbReference>
<keyword evidence="2 3" id="KW-0503">Monooxygenase</keyword>
<protein>
    <submittedName>
        <fullName evidence="3">Cytochrome P450 monooxygenase OleP</fullName>
    </submittedName>
</protein>
<keyword evidence="4" id="KW-1185">Reference proteome</keyword>
<dbReference type="PANTHER" id="PTHR46696:SF1">
    <property type="entry name" value="CYTOCHROME P450 YJIB-RELATED"/>
    <property type="match status" value="1"/>
</dbReference>
<keyword evidence="2" id="KW-0560">Oxidoreductase</keyword>
<dbReference type="CDD" id="cd11031">
    <property type="entry name" value="Cyp158A-like"/>
    <property type="match status" value="1"/>
</dbReference>
<organism evidence="3 4">
    <name type="scientific">Kutzneria viridogrisea</name>
    <dbReference type="NCBI Taxonomy" id="47990"/>
    <lineage>
        <taxon>Bacteria</taxon>
        <taxon>Bacillati</taxon>
        <taxon>Actinomycetota</taxon>
        <taxon>Actinomycetes</taxon>
        <taxon>Pseudonocardiales</taxon>
        <taxon>Pseudonocardiaceae</taxon>
        <taxon>Kutzneria</taxon>
    </lineage>
</organism>
<keyword evidence="2" id="KW-0408">Iron</keyword>